<keyword evidence="3" id="KW-0378">Hydrolase</keyword>
<feature type="chain" id="PRO_5045256620" evidence="2">
    <location>
        <begin position="25"/>
        <end position="456"/>
    </location>
</feature>
<dbReference type="PANTHER" id="PTHR10443:SF12">
    <property type="entry name" value="DIPEPTIDASE"/>
    <property type="match status" value="1"/>
</dbReference>
<name>A0ABV2BWI0_9GAMM</name>
<protein>
    <submittedName>
        <fullName evidence="3">Dipeptidase</fullName>
        <ecNumber evidence="3">3.4.13.19</ecNumber>
    </submittedName>
</protein>
<dbReference type="InterPro" id="IPR032466">
    <property type="entry name" value="Metal_Hydrolase"/>
</dbReference>
<feature type="region of interest" description="Disordered" evidence="1">
    <location>
        <begin position="41"/>
        <end position="63"/>
    </location>
</feature>
<dbReference type="EMBL" id="JBEVCJ010000019">
    <property type="protein sequence ID" value="MET1256249.1"/>
    <property type="molecule type" value="Genomic_DNA"/>
</dbReference>
<feature type="signal peptide" evidence="2">
    <location>
        <begin position="1"/>
        <end position="24"/>
    </location>
</feature>
<dbReference type="InterPro" id="IPR008257">
    <property type="entry name" value="Pept_M19"/>
</dbReference>
<dbReference type="EC" id="3.4.13.19" evidence="3"/>
<evidence type="ECO:0000313" key="4">
    <source>
        <dbReference type="Proteomes" id="UP001548189"/>
    </source>
</evidence>
<evidence type="ECO:0000256" key="1">
    <source>
        <dbReference type="SAM" id="MobiDB-lite"/>
    </source>
</evidence>
<dbReference type="Gene3D" id="3.20.20.140">
    <property type="entry name" value="Metal-dependent hydrolases"/>
    <property type="match status" value="1"/>
</dbReference>
<keyword evidence="3" id="KW-0645">Protease</keyword>
<comment type="caution">
    <text evidence="3">The sequence shown here is derived from an EMBL/GenBank/DDBJ whole genome shotgun (WGS) entry which is preliminary data.</text>
</comment>
<dbReference type="RefSeq" id="WP_353896835.1">
    <property type="nucleotide sequence ID" value="NZ_JBEVCJ010000019.1"/>
</dbReference>
<organism evidence="3 4">
    <name type="scientific">Aliikangiella maris</name>
    <dbReference type="NCBI Taxonomy" id="3162458"/>
    <lineage>
        <taxon>Bacteria</taxon>
        <taxon>Pseudomonadati</taxon>
        <taxon>Pseudomonadota</taxon>
        <taxon>Gammaproteobacteria</taxon>
        <taxon>Oceanospirillales</taxon>
        <taxon>Pleioneaceae</taxon>
        <taxon>Aliikangiella</taxon>
    </lineage>
</organism>
<dbReference type="PANTHER" id="PTHR10443">
    <property type="entry name" value="MICROSOMAL DIPEPTIDASE"/>
    <property type="match status" value="1"/>
</dbReference>
<gene>
    <name evidence="3" type="ORF">ABVT43_14000</name>
</gene>
<evidence type="ECO:0000256" key="2">
    <source>
        <dbReference type="SAM" id="SignalP"/>
    </source>
</evidence>
<keyword evidence="3" id="KW-0224">Dipeptidase</keyword>
<dbReference type="CDD" id="cd01301">
    <property type="entry name" value="rDP_like"/>
    <property type="match status" value="1"/>
</dbReference>
<dbReference type="GO" id="GO:0016805">
    <property type="term" value="F:dipeptidase activity"/>
    <property type="evidence" value="ECO:0007669"/>
    <property type="project" value="UniProtKB-KW"/>
</dbReference>
<keyword evidence="4" id="KW-1185">Reference proteome</keyword>
<dbReference type="SUPFAM" id="SSF51556">
    <property type="entry name" value="Metallo-dependent hydrolases"/>
    <property type="match status" value="1"/>
</dbReference>
<dbReference type="Proteomes" id="UP001548189">
    <property type="component" value="Unassembled WGS sequence"/>
</dbReference>
<proteinExistence type="predicted"/>
<dbReference type="PROSITE" id="PS51365">
    <property type="entry name" value="RENAL_DIPEPTIDASE_2"/>
    <property type="match status" value="1"/>
</dbReference>
<dbReference type="Pfam" id="PF01244">
    <property type="entry name" value="Peptidase_M19"/>
    <property type="match status" value="1"/>
</dbReference>
<reference evidence="3 4" key="1">
    <citation type="submission" date="2024-06" db="EMBL/GenBank/DDBJ databases">
        <authorList>
            <person name="Li F."/>
        </authorList>
    </citation>
    <scope>NUCLEOTIDE SEQUENCE [LARGE SCALE GENOMIC DNA]</scope>
    <source>
        <strain evidence="3 4">GXAS 311</strain>
    </source>
</reference>
<dbReference type="PROSITE" id="PS51257">
    <property type="entry name" value="PROKAR_LIPOPROTEIN"/>
    <property type="match status" value="1"/>
</dbReference>
<keyword evidence="2" id="KW-0732">Signal</keyword>
<evidence type="ECO:0000313" key="3">
    <source>
        <dbReference type="EMBL" id="MET1256249.1"/>
    </source>
</evidence>
<accession>A0ABV2BWI0</accession>
<sequence length="456" mass="50582">MKLKNFCLNSALVNSVLVKGSVVAICSALFLAGCQDKSNESASPAQVSSEQSSPLKSTQAESVQQKNLQAKTIQPLDAEQAKMLAKKYIIVDTHIDVPFRLDSEYEDVAHATPHGDFDYPRAVNGGLDAPFMSIFIPASYEEKGGSYQKANELIDIVEGLVKANPDKYALAYSTKDVMNNFKQGIISLPMGMENGSPIEGKLENLAYFFNRGIRYITLAHSKANHISDSSYDENRPAKGLTEFGKKLVKAMNDIGMMIDVSHISDEAFYQVMKISQTSVIASHSSARHFTPGFERNMSDDMIKLLAKNGGVIQINFGSGFVSQKSIEHWNTFKQAREDFIKENNVERYSDEVKAFSKAYREKNPYVYATLNDVLDHFDHVVKLVGIDYVGIGSDYDGVGDSLPNGLKDVASYPNLIQGLSERGYTEQDIAKILSGNVMRVWRQVEEYAEQQKLAAQ</sequence>